<dbReference type="Pfam" id="PF00072">
    <property type="entry name" value="Response_reg"/>
    <property type="match status" value="1"/>
</dbReference>
<dbReference type="EMBL" id="LRPH01000044">
    <property type="protein sequence ID" value="KWU64321.1"/>
    <property type="molecule type" value="Genomic_DNA"/>
</dbReference>
<dbReference type="InterPro" id="IPR011006">
    <property type="entry name" value="CheY-like_superfamily"/>
</dbReference>
<keyword evidence="1 6" id="KW-0597">Phosphoprotein</keyword>
<dbReference type="PANTHER" id="PTHR48111">
    <property type="entry name" value="REGULATOR OF RPOS"/>
    <property type="match status" value="1"/>
</dbReference>
<keyword evidence="4 7" id="KW-0238">DNA-binding</keyword>
<keyword evidence="8" id="KW-0175">Coiled coil</keyword>
<evidence type="ECO:0000313" key="11">
    <source>
        <dbReference type="EMBL" id="KWU64321.1"/>
    </source>
</evidence>
<gene>
    <name evidence="11" type="ORF">AWW70_01695</name>
</gene>
<evidence type="ECO:0000256" key="4">
    <source>
        <dbReference type="ARBA" id="ARBA00023125"/>
    </source>
</evidence>
<sequence length="227" mass="25966">MRILVVEDELDLQEAIAEGLRIEGYAVDTCSNGEDAYELAYVGNYDLIILDLNLPEMDGLKVLEKLREENKELKVLILSARSSVNDKVKGLDIGANDYLTKPFEFAELEARIRNLLRRKFVQENNLLTCGNIYINLSKRTVFVGEKELILTKKEFGLLEYFLLNQEKVVSQEELIEHVWDQNTDSFSGVIRVHIATLRKKLKTLLDYDPICTKIGEGYFITKNDGDA</sequence>
<dbReference type="AlphaFoldDB" id="A0A125PNI6"/>
<dbReference type="InterPro" id="IPR001867">
    <property type="entry name" value="OmpR/PhoB-type_DNA-bd"/>
</dbReference>
<comment type="caution">
    <text evidence="11">The sequence shown here is derived from an EMBL/GenBank/DDBJ whole genome shotgun (WGS) entry which is preliminary data.</text>
</comment>
<evidence type="ECO:0000256" key="2">
    <source>
        <dbReference type="ARBA" id="ARBA00023012"/>
    </source>
</evidence>
<evidence type="ECO:0000256" key="8">
    <source>
        <dbReference type="SAM" id="Coils"/>
    </source>
</evidence>
<feature type="DNA-binding region" description="OmpR/PhoB-type" evidence="7">
    <location>
        <begin position="124"/>
        <end position="222"/>
    </location>
</feature>
<keyword evidence="5" id="KW-0804">Transcription</keyword>
<dbReference type="PANTHER" id="PTHR48111:SF1">
    <property type="entry name" value="TWO-COMPONENT RESPONSE REGULATOR ORR33"/>
    <property type="match status" value="1"/>
</dbReference>
<dbReference type="SMART" id="SM00448">
    <property type="entry name" value="REC"/>
    <property type="match status" value="1"/>
</dbReference>
<proteinExistence type="predicted"/>
<dbReference type="Pfam" id="PF00486">
    <property type="entry name" value="Trans_reg_C"/>
    <property type="match status" value="1"/>
</dbReference>
<accession>A0A125PNI6</accession>
<dbReference type="GO" id="GO:0000976">
    <property type="term" value="F:transcription cis-regulatory region binding"/>
    <property type="evidence" value="ECO:0007669"/>
    <property type="project" value="TreeGrafter"/>
</dbReference>
<evidence type="ECO:0000259" key="9">
    <source>
        <dbReference type="PROSITE" id="PS50110"/>
    </source>
</evidence>
<evidence type="ECO:0000313" key="12">
    <source>
        <dbReference type="Proteomes" id="UP000065797"/>
    </source>
</evidence>
<evidence type="ECO:0000256" key="1">
    <source>
        <dbReference type="ARBA" id="ARBA00022553"/>
    </source>
</evidence>
<dbReference type="GO" id="GO:0006355">
    <property type="term" value="P:regulation of DNA-templated transcription"/>
    <property type="evidence" value="ECO:0007669"/>
    <property type="project" value="InterPro"/>
</dbReference>
<evidence type="ECO:0000256" key="7">
    <source>
        <dbReference type="PROSITE-ProRule" id="PRU01091"/>
    </source>
</evidence>
<dbReference type="InterPro" id="IPR036388">
    <property type="entry name" value="WH-like_DNA-bd_sf"/>
</dbReference>
<dbReference type="Gene3D" id="1.10.10.10">
    <property type="entry name" value="Winged helix-like DNA-binding domain superfamily/Winged helix DNA-binding domain"/>
    <property type="match status" value="1"/>
</dbReference>
<dbReference type="PROSITE" id="PS51755">
    <property type="entry name" value="OMPR_PHOB"/>
    <property type="match status" value="1"/>
</dbReference>
<keyword evidence="3" id="KW-0805">Transcription regulation</keyword>
<keyword evidence="2" id="KW-0902">Two-component regulatory system</keyword>
<name>A0A125PNI6_BACMY</name>
<dbReference type="FunFam" id="3.40.50.2300:FF:000002">
    <property type="entry name" value="DNA-binding response regulator PhoP"/>
    <property type="match status" value="1"/>
</dbReference>
<feature type="coiled-coil region" evidence="8">
    <location>
        <begin position="63"/>
        <end position="125"/>
    </location>
</feature>
<dbReference type="Gene3D" id="6.10.250.690">
    <property type="match status" value="1"/>
</dbReference>
<dbReference type="RefSeq" id="WP_060750153.1">
    <property type="nucleotide sequence ID" value="NZ_LRPH01000044.1"/>
</dbReference>
<dbReference type="InterPro" id="IPR001789">
    <property type="entry name" value="Sig_transdc_resp-reg_receiver"/>
</dbReference>
<dbReference type="SUPFAM" id="SSF52172">
    <property type="entry name" value="CheY-like"/>
    <property type="match status" value="1"/>
</dbReference>
<evidence type="ECO:0000256" key="6">
    <source>
        <dbReference type="PROSITE-ProRule" id="PRU00169"/>
    </source>
</evidence>
<dbReference type="CDD" id="cd00383">
    <property type="entry name" value="trans_reg_C"/>
    <property type="match status" value="1"/>
</dbReference>
<evidence type="ECO:0000256" key="5">
    <source>
        <dbReference type="ARBA" id="ARBA00023163"/>
    </source>
</evidence>
<dbReference type="InterPro" id="IPR039420">
    <property type="entry name" value="WalR-like"/>
</dbReference>
<dbReference type="PROSITE" id="PS50110">
    <property type="entry name" value="RESPONSE_REGULATORY"/>
    <property type="match status" value="1"/>
</dbReference>
<dbReference type="GO" id="GO:0005829">
    <property type="term" value="C:cytosol"/>
    <property type="evidence" value="ECO:0007669"/>
    <property type="project" value="TreeGrafter"/>
</dbReference>
<organism evidence="11 12">
    <name type="scientific">Bacillus mycoides</name>
    <dbReference type="NCBI Taxonomy" id="1405"/>
    <lineage>
        <taxon>Bacteria</taxon>
        <taxon>Bacillati</taxon>
        <taxon>Bacillota</taxon>
        <taxon>Bacilli</taxon>
        <taxon>Bacillales</taxon>
        <taxon>Bacillaceae</taxon>
        <taxon>Bacillus</taxon>
        <taxon>Bacillus cereus group</taxon>
    </lineage>
</organism>
<dbReference type="Proteomes" id="UP000065797">
    <property type="component" value="Unassembled WGS sequence"/>
</dbReference>
<feature type="domain" description="Response regulatory" evidence="9">
    <location>
        <begin position="2"/>
        <end position="116"/>
    </location>
</feature>
<dbReference type="Gene3D" id="3.40.50.2300">
    <property type="match status" value="1"/>
</dbReference>
<evidence type="ECO:0000256" key="3">
    <source>
        <dbReference type="ARBA" id="ARBA00023015"/>
    </source>
</evidence>
<feature type="domain" description="OmpR/PhoB-type" evidence="10">
    <location>
        <begin position="124"/>
        <end position="222"/>
    </location>
</feature>
<dbReference type="SMART" id="SM00862">
    <property type="entry name" value="Trans_reg_C"/>
    <property type="match status" value="1"/>
</dbReference>
<dbReference type="GO" id="GO:0000156">
    <property type="term" value="F:phosphorelay response regulator activity"/>
    <property type="evidence" value="ECO:0007669"/>
    <property type="project" value="TreeGrafter"/>
</dbReference>
<feature type="modified residue" description="4-aspartylphosphate" evidence="6">
    <location>
        <position position="51"/>
    </location>
</feature>
<dbReference type="GO" id="GO:0032993">
    <property type="term" value="C:protein-DNA complex"/>
    <property type="evidence" value="ECO:0007669"/>
    <property type="project" value="TreeGrafter"/>
</dbReference>
<protein>
    <submittedName>
        <fullName evidence="11">Two-component system response regulator</fullName>
    </submittedName>
</protein>
<reference evidence="11 12" key="1">
    <citation type="submission" date="2016-01" db="EMBL/GenBank/DDBJ databases">
        <authorList>
            <person name="McClelland M."/>
            <person name="Jain A."/>
            <person name="Saraogi P."/>
            <person name="Mendelson R."/>
            <person name="Westerman R."/>
            <person name="SanMiguel P."/>
            <person name="Csonka L."/>
        </authorList>
    </citation>
    <scope>NUCLEOTIDE SEQUENCE [LARGE SCALE GENOMIC DNA]</scope>
    <source>
        <strain evidence="11 12">PE8-15</strain>
    </source>
</reference>
<evidence type="ECO:0000259" key="10">
    <source>
        <dbReference type="PROSITE" id="PS51755"/>
    </source>
</evidence>